<evidence type="ECO:0000313" key="3">
    <source>
        <dbReference type="Proteomes" id="UP000214646"/>
    </source>
</evidence>
<dbReference type="AlphaFoldDB" id="A0A225DGK3"/>
<evidence type="ECO:0000259" key="1">
    <source>
        <dbReference type="Pfam" id="PF04945"/>
    </source>
</evidence>
<dbReference type="EMBL" id="NIDE01000017">
    <property type="protein sequence ID" value="OWK35535.1"/>
    <property type="molecule type" value="Genomic_DNA"/>
</dbReference>
<reference evidence="3" key="1">
    <citation type="submission" date="2017-06" db="EMBL/GenBank/DDBJ databases">
        <title>Genome analysis of Fimbriiglobus ruber SP5, the first member of the order Planctomycetales with confirmed chitinolytic capability.</title>
        <authorList>
            <person name="Ravin N.V."/>
            <person name="Rakitin A.L."/>
            <person name="Ivanova A.A."/>
            <person name="Beletsky A.V."/>
            <person name="Kulichevskaya I.S."/>
            <person name="Mardanov A.V."/>
            <person name="Dedysh S.N."/>
        </authorList>
    </citation>
    <scope>NUCLEOTIDE SEQUENCE [LARGE SCALE GENOMIC DNA]</scope>
    <source>
        <strain evidence="3">SP5</strain>
    </source>
</reference>
<dbReference type="InterPro" id="IPR012348">
    <property type="entry name" value="RNR-like"/>
</dbReference>
<dbReference type="Pfam" id="PF04945">
    <property type="entry name" value="YHS"/>
    <property type="match status" value="1"/>
</dbReference>
<dbReference type="InterPro" id="IPR009078">
    <property type="entry name" value="Ferritin-like_SF"/>
</dbReference>
<keyword evidence="3" id="KW-1185">Reference proteome</keyword>
<dbReference type="Proteomes" id="UP000214646">
    <property type="component" value="Unassembled WGS sequence"/>
</dbReference>
<dbReference type="Gene3D" id="1.10.620.20">
    <property type="entry name" value="Ribonucleotide Reductase, subunit A"/>
    <property type="match status" value="1"/>
</dbReference>
<dbReference type="SUPFAM" id="SSF47240">
    <property type="entry name" value="Ferritin-like"/>
    <property type="match status" value="1"/>
</dbReference>
<dbReference type="InterPro" id="IPR007029">
    <property type="entry name" value="YHS_dom"/>
</dbReference>
<accession>A0A225DGK3</accession>
<dbReference type="GO" id="GO:0016491">
    <property type="term" value="F:oxidoreductase activity"/>
    <property type="evidence" value="ECO:0007669"/>
    <property type="project" value="InterPro"/>
</dbReference>
<protein>
    <recommendedName>
        <fullName evidence="1">YHS domain-containing protein</fullName>
    </recommendedName>
</protein>
<name>A0A225DGK3_9BACT</name>
<comment type="caution">
    <text evidence="2">The sequence shown here is derived from an EMBL/GenBank/DDBJ whole genome shotgun (WGS) entry which is preliminary data.</text>
</comment>
<feature type="domain" description="YHS" evidence="1">
    <location>
        <begin position="201"/>
        <end position="228"/>
    </location>
</feature>
<organism evidence="2 3">
    <name type="scientific">Fimbriiglobus ruber</name>
    <dbReference type="NCBI Taxonomy" id="1908690"/>
    <lineage>
        <taxon>Bacteria</taxon>
        <taxon>Pseudomonadati</taxon>
        <taxon>Planctomycetota</taxon>
        <taxon>Planctomycetia</taxon>
        <taxon>Gemmatales</taxon>
        <taxon>Gemmataceae</taxon>
        <taxon>Fimbriiglobus</taxon>
    </lineage>
</organism>
<proteinExistence type="predicted"/>
<gene>
    <name evidence="2" type="ORF">FRUB_08098</name>
</gene>
<evidence type="ECO:0000313" key="2">
    <source>
        <dbReference type="EMBL" id="OWK35535.1"/>
    </source>
</evidence>
<dbReference type="RefSeq" id="WP_088258712.1">
    <property type="nucleotide sequence ID" value="NZ_NIDE01000017.1"/>
</dbReference>
<sequence length="236" mass="25886">MFSLPALLFIGLVAGADGAPKTSKDALKPLNALVGSWKGTGTPEGTREEREKGFWTETIACAWQFKGDDAWLALTFEKGKYFARGDLRYVADKNQFQLTLTPATEPKDALVFTGTMTAGKRGEQALTLDRTDTAANQTQRLVVTLLHANRFLYRCETKPTTAPEAAFARKYQVGATKEGEPFASANTGPECVVTGGRGTSKVTYKGQTYYVCCSGCRDAFMENPEKYVKMFEAKQK</sequence>